<dbReference type="Gramene" id="OQU83253">
    <property type="protein sequence ID" value="OQU83253"/>
    <property type="gene ID" value="SORBI_3005G096450"/>
</dbReference>
<accession>A0A1Z5RHL6</accession>
<organism evidence="1 2">
    <name type="scientific">Sorghum bicolor</name>
    <name type="common">Sorghum</name>
    <name type="synonym">Sorghum vulgare</name>
    <dbReference type="NCBI Taxonomy" id="4558"/>
    <lineage>
        <taxon>Eukaryota</taxon>
        <taxon>Viridiplantae</taxon>
        <taxon>Streptophyta</taxon>
        <taxon>Embryophyta</taxon>
        <taxon>Tracheophyta</taxon>
        <taxon>Spermatophyta</taxon>
        <taxon>Magnoliopsida</taxon>
        <taxon>Liliopsida</taxon>
        <taxon>Poales</taxon>
        <taxon>Poaceae</taxon>
        <taxon>PACMAD clade</taxon>
        <taxon>Panicoideae</taxon>
        <taxon>Andropogonodae</taxon>
        <taxon>Andropogoneae</taxon>
        <taxon>Sorghinae</taxon>
        <taxon>Sorghum</taxon>
    </lineage>
</organism>
<sequence length="69" mass="7802">MFQAALHRARCAELQRTRSSVWSGEEQPLQESCALCSSSSSTTRMQVKCDELRIKVLFQMCDATTDVMN</sequence>
<dbReference type="AlphaFoldDB" id="A0A1Z5RHL6"/>
<evidence type="ECO:0000313" key="2">
    <source>
        <dbReference type="Proteomes" id="UP000000768"/>
    </source>
</evidence>
<evidence type="ECO:0000313" key="1">
    <source>
        <dbReference type="EMBL" id="OQU83253.1"/>
    </source>
</evidence>
<protein>
    <submittedName>
        <fullName evidence="1">Uncharacterized protein</fullName>
    </submittedName>
</protein>
<reference evidence="2" key="2">
    <citation type="journal article" date="2018" name="Plant J.">
        <title>The Sorghum bicolor reference genome: improved assembly, gene annotations, a transcriptome atlas, and signatures of genome organization.</title>
        <authorList>
            <person name="McCormick R.F."/>
            <person name="Truong S.K."/>
            <person name="Sreedasyam A."/>
            <person name="Jenkins J."/>
            <person name="Shu S."/>
            <person name="Sims D."/>
            <person name="Kennedy M."/>
            <person name="Amirebrahimi M."/>
            <person name="Weers B.D."/>
            <person name="McKinley B."/>
            <person name="Mattison A."/>
            <person name="Morishige D.T."/>
            <person name="Grimwood J."/>
            <person name="Schmutz J."/>
            <person name="Mullet J.E."/>
        </authorList>
    </citation>
    <scope>NUCLEOTIDE SEQUENCE [LARGE SCALE GENOMIC DNA]</scope>
    <source>
        <strain evidence="2">cv. BTx623</strain>
    </source>
</reference>
<dbReference type="EMBL" id="CM000764">
    <property type="protein sequence ID" value="OQU83253.1"/>
    <property type="molecule type" value="Genomic_DNA"/>
</dbReference>
<name>A0A1Z5RHL6_SORBI</name>
<dbReference type="Proteomes" id="UP000000768">
    <property type="component" value="Chromosome 5"/>
</dbReference>
<keyword evidence="2" id="KW-1185">Reference proteome</keyword>
<reference evidence="1 2" key="1">
    <citation type="journal article" date="2009" name="Nature">
        <title>The Sorghum bicolor genome and the diversification of grasses.</title>
        <authorList>
            <person name="Paterson A.H."/>
            <person name="Bowers J.E."/>
            <person name="Bruggmann R."/>
            <person name="Dubchak I."/>
            <person name="Grimwood J."/>
            <person name="Gundlach H."/>
            <person name="Haberer G."/>
            <person name="Hellsten U."/>
            <person name="Mitros T."/>
            <person name="Poliakov A."/>
            <person name="Schmutz J."/>
            <person name="Spannagl M."/>
            <person name="Tang H."/>
            <person name="Wang X."/>
            <person name="Wicker T."/>
            <person name="Bharti A.K."/>
            <person name="Chapman J."/>
            <person name="Feltus F.A."/>
            <person name="Gowik U."/>
            <person name="Grigoriev I.V."/>
            <person name="Lyons E."/>
            <person name="Maher C.A."/>
            <person name="Martis M."/>
            <person name="Narechania A."/>
            <person name="Otillar R.P."/>
            <person name="Penning B.W."/>
            <person name="Salamov A.A."/>
            <person name="Wang Y."/>
            <person name="Zhang L."/>
            <person name="Carpita N.C."/>
            <person name="Freeling M."/>
            <person name="Gingle A.R."/>
            <person name="Hash C.T."/>
            <person name="Keller B."/>
            <person name="Klein P."/>
            <person name="Kresovich S."/>
            <person name="McCann M.C."/>
            <person name="Ming R."/>
            <person name="Peterson D.G."/>
            <person name="Mehboob-ur-Rahman"/>
            <person name="Ware D."/>
            <person name="Westhoff P."/>
            <person name="Mayer K.F."/>
            <person name="Messing J."/>
            <person name="Rokhsar D.S."/>
        </authorList>
    </citation>
    <scope>NUCLEOTIDE SEQUENCE [LARGE SCALE GENOMIC DNA]</scope>
    <source>
        <strain evidence="2">cv. BTx623</strain>
    </source>
</reference>
<dbReference type="InParanoid" id="A0A1Z5RHL6"/>
<proteinExistence type="predicted"/>
<gene>
    <name evidence="1" type="ORF">SORBI_3005G096450</name>
</gene>